<dbReference type="GO" id="GO:0005634">
    <property type="term" value="C:nucleus"/>
    <property type="evidence" value="ECO:0007669"/>
    <property type="project" value="TreeGrafter"/>
</dbReference>
<feature type="region of interest" description="Disordered" evidence="2">
    <location>
        <begin position="1"/>
        <end position="47"/>
    </location>
</feature>
<dbReference type="PANTHER" id="PTHR31662:SF28">
    <property type="entry name" value="MYB_SANT-LIKE DOMAIN-CONTAINING PROTEIN"/>
    <property type="match status" value="1"/>
</dbReference>
<sequence length="251" mass="27410">MASSSSSKRSKTHHNNKKPKPTPSPNPSREQETTTTASTRKSERKRKVLFTVAAAAAASSASSQHHWTEEESLSLLRHLVAFKSDNGAAPTPTQAVGPFFDSIKHSLPADVTPKILLNKVNLLRRRYKKYPSSPDTPLHRLSAQVWGTPTDTTNPNPNPNPSPTPTPTPTPATPIPTWLSSFPYLFHAAKGCLADIGFPVEAAGAEVDAARAAELEGRWKEFAMEEMRLRMERLALERQLCSLVLDTAAKG</sequence>
<feature type="domain" description="Glabrous enhancer-binding protein-like DBD" evidence="3">
    <location>
        <begin position="64"/>
        <end position="130"/>
    </location>
</feature>
<evidence type="ECO:0000256" key="1">
    <source>
        <dbReference type="ARBA" id="ARBA00010820"/>
    </source>
</evidence>
<evidence type="ECO:0000256" key="2">
    <source>
        <dbReference type="SAM" id="MobiDB-lite"/>
    </source>
</evidence>
<dbReference type="GO" id="GO:0006355">
    <property type="term" value="P:regulation of DNA-templated transcription"/>
    <property type="evidence" value="ECO:0007669"/>
    <property type="project" value="InterPro"/>
</dbReference>
<dbReference type="Proteomes" id="UP001140949">
    <property type="component" value="Unassembled WGS sequence"/>
</dbReference>
<dbReference type="PANTHER" id="PTHR31662">
    <property type="entry name" value="BNAANNG10740D PROTEIN-RELATED"/>
    <property type="match status" value="1"/>
</dbReference>
<dbReference type="Pfam" id="PF04504">
    <property type="entry name" value="GeBP-like_DBD"/>
    <property type="match status" value="1"/>
</dbReference>
<organism evidence="4 5">
    <name type="scientific">Iris pallida</name>
    <name type="common">Sweet iris</name>
    <dbReference type="NCBI Taxonomy" id="29817"/>
    <lineage>
        <taxon>Eukaryota</taxon>
        <taxon>Viridiplantae</taxon>
        <taxon>Streptophyta</taxon>
        <taxon>Embryophyta</taxon>
        <taxon>Tracheophyta</taxon>
        <taxon>Spermatophyta</taxon>
        <taxon>Magnoliopsida</taxon>
        <taxon>Liliopsida</taxon>
        <taxon>Asparagales</taxon>
        <taxon>Iridaceae</taxon>
        <taxon>Iridoideae</taxon>
        <taxon>Irideae</taxon>
        <taxon>Iris</taxon>
    </lineage>
</organism>
<keyword evidence="5" id="KW-1185">Reference proteome</keyword>
<comment type="caution">
    <text evidence="4">The sequence shown here is derived from an EMBL/GenBank/DDBJ whole genome shotgun (WGS) entry which is preliminary data.</text>
</comment>
<dbReference type="InterPro" id="IPR053932">
    <property type="entry name" value="GeBP-like_DBD"/>
</dbReference>
<dbReference type="AlphaFoldDB" id="A0AAX6F452"/>
<evidence type="ECO:0000313" key="5">
    <source>
        <dbReference type="Proteomes" id="UP001140949"/>
    </source>
</evidence>
<feature type="region of interest" description="Disordered" evidence="2">
    <location>
        <begin position="146"/>
        <end position="174"/>
    </location>
</feature>
<gene>
    <name evidence="4" type="ORF">M6B38_154440</name>
</gene>
<name>A0AAX6F452_IRIPA</name>
<comment type="similarity">
    <text evidence="1">Belongs to the GeBP family.</text>
</comment>
<dbReference type="EMBL" id="JANAVB010031818">
    <property type="protein sequence ID" value="KAJ6811232.1"/>
    <property type="molecule type" value="Genomic_DNA"/>
</dbReference>
<evidence type="ECO:0000313" key="4">
    <source>
        <dbReference type="EMBL" id="KAJ6811232.1"/>
    </source>
</evidence>
<feature type="compositionally biased region" description="Pro residues" evidence="2">
    <location>
        <begin position="156"/>
        <end position="174"/>
    </location>
</feature>
<accession>A0AAX6F452</accession>
<dbReference type="InterPro" id="IPR007592">
    <property type="entry name" value="GEBP"/>
</dbReference>
<protein>
    <submittedName>
        <fullName evidence="4">Formin-like protein 3 isoform X1</fullName>
    </submittedName>
</protein>
<proteinExistence type="inferred from homology"/>
<evidence type="ECO:0000259" key="3">
    <source>
        <dbReference type="Pfam" id="PF04504"/>
    </source>
</evidence>
<reference evidence="4" key="1">
    <citation type="journal article" date="2023" name="GigaByte">
        <title>Genome assembly of the bearded iris, Iris pallida Lam.</title>
        <authorList>
            <person name="Bruccoleri R.E."/>
            <person name="Oakeley E.J."/>
            <person name="Faust A.M.E."/>
            <person name="Altorfer M."/>
            <person name="Dessus-Babus S."/>
            <person name="Burckhardt D."/>
            <person name="Oertli M."/>
            <person name="Naumann U."/>
            <person name="Petersen F."/>
            <person name="Wong J."/>
        </authorList>
    </citation>
    <scope>NUCLEOTIDE SEQUENCE</scope>
    <source>
        <strain evidence="4">GSM-AAB239-AS_SAM_17_03QT</strain>
    </source>
</reference>
<feature type="compositionally biased region" description="Basic residues" evidence="2">
    <location>
        <begin position="8"/>
        <end position="20"/>
    </location>
</feature>
<reference evidence="4" key="2">
    <citation type="submission" date="2023-04" db="EMBL/GenBank/DDBJ databases">
        <authorList>
            <person name="Bruccoleri R.E."/>
            <person name="Oakeley E.J."/>
            <person name="Faust A.-M."/>
            <person name="Dessus-Babus S."/>
            <person name="Altorfer M."/>
            <person name="Burckhardt D."/>
            <person name="Oertli M."/>
            <person name="Naumann U."/>
            <person name="Petersen F."/>
            <person name="Wong J."/>
        </authorList>
    </citation>
    <scope>NUCLEOTIDE SEQUENCE</scope>
    <source>
        <strain evidence="4">GSM-AAB239-AS_SAM_17_03QT</strain>
        <tissue evidence="4">Leaf</tissue>
    </source>
</reference>